<dbReference type="EMBL" id="JH713333">
    <property type="protein sequence ID" value="EFO13774.2"/>
    <property type="molecule type" value="Genomic_DNA"/>
</dbReference>
<reference evidence="1" key="1">
    <citation type="submission" date="2012-04" db="EMBL/GenBank/DDBJ databases">
        <title>The Genome Sequence of Loa loa.</title>
        <authorList>
            <consortium name="The Broad Institute Genome Sequencing Platform"/>
            <consortium name="Broad Institute Genome Sequencing Center for Infectious Disease"/>
            <person name="Nutman T.B."/>
            <person name="Fink D.L."/>
            <person name="Russ C."/>
            <person name="Young S."/>
            <person name="Zeng Q."/>
            <person name="Gargeya S."/>
            <person name="Alvarado L."/>
            <person name="Berlin A."/>
            <person name="Chapman S.B."/>
            <person name="Chen Z."/>
            <person name="Freedman E."/>
            <person name="Gellesch M."/>
            <person name="Goldberg J."/>
            <person name="Griggs A."/>
            <person name="Gujja S."/>
            <person name="Heilman E.R."/>
            <person name="Heiman D."/>
            <person name="Howarth C."/>
            <person name="Mehta T."/>
            <person name="Neiman D."/>
            <person name="Pearson M."/>
            <person name="Roberts A."/>
            <person name="Saif S."/>
            <person name="Shea T."/>
            <person name="Shenoy N."/>
            <person name="Sisk P."/>
            <person name="Stolte C."/>
            <person name="Sykes S."/>
            <person name="White J."/>
            <person name="Yandava C."/>
            <person name="Haas B."/>
            <person name="Henn M.R."/>
            <person name="Nusbaum C."/>
            <person name="Birren B."/>
        </authorList>
    </citation>
    <scope>NUCLEOTIDE SEQUENCE [LARGE SCALE GENOMIC DNA]</scope>
</reference>
<dbReference type="AlphaFoldDB" id="A0A1S0TI42"/>
<evidence type="ECO:0000313" key="1">
    <source>
        <dbReference type="EMBL" id="EFO13774.2"/>
    </source>
</evidence>
<name>A0A1S0TI42_LOALO</name>
<protein>
    <submittedName>
        <fullName evidence="1">Uncharacterized protein</fullName>
    </submittedName>
</protein>
<dbReference type="OrthoDB" id="5868491at2759"/>
<organism evidence="1">
    <name type="scientific">Loa loa</name>
    <name type="common">Eye worm</name>
    <name type="synonym">Filaria loa</name>
    <dbReference type="NCBI Taxonomy" id="7209"/>
    <lineage>
        <taxon>Eukaryota</taxon>
        <taxon>Metazoa</taxon>
        <taxon>Ecdysozoa</taxon>
        <taxon>Nematoda</taxon>
        <taxon>Chromadorea</taxon>
        <taxon>Rhabditida</taxon>
        <taxon>Spirurina</taxon>
        <taxon>Spiruromorpha</taxon>
        <taxon>Filarioidea</taxon>
        <taxon>Onchocercidae</taxon>
        <taxon>Loa</taxon>
    </lineage>
</organism>
<dbReference type="GeneID" id="9952237"/>
<dbReference type="RefSeq" id="XP_003150295.2">
    <property type="nucleotide sequence ID" value="XM_003150247.2"/>
</dbReference>
<proteinExistence type="predicted"/>
<dbReference type="CTD" id="9952237"/>
<sequence>KRTMGVDRYCSTIRLLIYDRVKIKKQLLDVKYARRKLTNIKQQLQNSELLYPLRKQQL</sequence>
<dbReference type="KEGG" id="loa:LOAG_14754"/>
<accession>A0A1S0TI42</accession>
<feature type="non-terminal residue" evidence="1">
    <location>
        <position position="1"/>
    </location>
</feature>
<gene>
    <name evidence="1" type="ORF">LOAG_14754</name>
</gene>
<dbReference type="InParanoid" id="A0A1S0TI42"/>
<feature type="non-terminal residue" evidence="1">
    <location>
        <position position="58"/>
    </location>
</feature>